<sequence>MLNDLKHNWLNVPATAIISSSDSTSGKVNHASIDSAEICEEEGLIGRNMFTIDACELKSNASKECGSVGEKQTLQPAVAQLKQQLAKLKCQMNTPSNSTLTVDLIAK</sequence>
<protein>
    <submittedName>
        <fullName evidence="1">Uncharacterized protein</fullName>
    </submittedName>
</protein>
<dbReference type="Proteomes" id="UP001371391">
    <property type="component" value="Unassembled WGS sequence"/>
</dbReference>
<evidence type="ECO:0000313" key="1">
    <source>
        <dbReference type="EMBL" id="MEL0653538.1"/>
    </source>
</evidence>
<organism evidence="1 2">
    <name type="scientific">Pseudoalteromonas issachenkonii</name>
    <dbReference type="NCBI Taxonomy" id="152297"/>
    <lineage>
        <taxon>Bacteria</taxon>
        <taxon>Pseudomonadati</taxon>
        <taxon>Pseudomonadota</taxon>
        <taxon>Gammaproteobacteria</taxon>
        <taxon>Alteromonadales</taxon>
        <taxon>Pseudoalteromonadaceae</taxon>
        <taxon>Pseudoalteromonas</taxon>
    </lineage>
</organism>
<accession>A0ABU9GV98</accession>
<keyword evidence="2" id="KW-1185">Reference proteome</keyword>
<gene>
    <name evidence="1" type="ORF">V6257_00700</name>
</gene>
<reference evidence="1 2" key="1">
    <citation type="submission" date="2024-02" db="EMBL/GenBank/DDBJ databases">
        <title>Bacteria isolated from the canopy kelp, Nereocystis luetkeana.</title>
        <authorList>
            <person name="Pfister C.A."/>
            <person name="Younker I.T."/>
            <person name="Light S.H."/>
        </authorList>
    </citation>
    <scope>NUCLEOTIDE SEQUENCE [LARGE SCALE GENOMIC DNA]</scope>
    <source>
        <strain evidence="1 2">TI.1.03</strain>
    </source>
</reference>
<dbReference type="EMBL" id="JBAKAW010000001">
    <property type="protein sequence ID" value="MEL0653538.1"/>
    <property type="molecule type" value="Genomic_DNA"/>
</dbReference>
<evidence type="ECO:0000313" key="2">
    <source>
        <dbReference type="Proteomes" id="UP001371391"/>
    </source>
</evidence>
<name>A0ABU9GV98_9GAMM</name>
<comment type="caution">
    <text evidence="1">The sequence shown here is derived from an EMBL/GenBank/DDBJ whole genome shotgun (WGS) entry which is preliminary data.</text>
</comment>
<proteinExistence type="predicted"/>